<organism evidence="1 2">
    <name type="scientific">Lupinus albus</name>
    <name type="common">White lupine</name>
    <name type="synonym">Lupinus termis</name>
    <dbReference type="NCBI Taxonomy" id="3870"/>
    <lineage>
        <taxon>Eukaryota</taxon>
        <taxon>Viridiplantae</taxon>
        <taxon>Streptophyta</taxon>
        <taxon>Embryophyta</taxon>
        <taxon>Tracheophyta</taxon>
        <taxon>Spermatophyta</taxon>
        <taxon>Magnoliopsida</taxon>
        <taxon>eudicotyledons</taxon>
        <taxon>Gunneridae</taxon>
        <taxon>Pentapetalae</taxon>
        <taxon>rosids</taxon>
        <taxon>fabids</taxon>
        <taxon>Fabales</taxon>
        <taxon>Fabaceae</taxon>
        <taxon>Papilionoideae</taxon>
        <taxon>50 kb inversion clade</taxon>
        <taxon>genistoids sensu lato</taxon>
        <taxon>core genistoids</taxon>
        <taxon>Genisteae</taxon>
        <taxon>Lupinus</taxon>
    </lineage>
</organism>
<proteinExistence type="predicted"/>
<sequence length="82" mass="9337">MLCRYYRHCTETIFLLQMWSIGSYWFGSSCKSWWEGLPFKNNEISAPFDCSNSPASSISSKYSMAPHDSIVTVNAIGKPNFI</sequence>
<reference evidence="2" key="1">
    <citation type="journal article" date="2020" name="Nat. Commun.">
        <title>Genome sequence of the cluster root forming white lupin.</title>
        <authorList>
            <person name="Hufnagel B."/>
            <person name="Marques A."/>
            <person name="Soriano A."/>
            <person name="Marques L."/>
            <person name="Divol F."/>
            <person name="Doumas P."/>
            <person name="Sallet E."/>
            <person name="Mancinotti D."/>
            <person name="Carrere S."/>
            <person name="Marande W."/>
            <person name="Arribat S."/>
            <person name="Keller J."/>
            <person name="Huneau C."/>
            <person name="Blein T."/>
            <person name="Aime D."/>
            <person name="Laguerre M."/>
            <person name="Taylor J."/>
            <person name="Schubert V."/>
            <person name="Nelson M."/>
            <person name="Geu-Flores F."/>
            <person name="Crespi M."/>
            <person name="Gallardo-Guerrero K."/>
            <person name="Delaux P.-M."/>
            <person name="Salse J."/>
            <person name="Berges H."/>
            <person name="Guyot R."/>
            <person name="Gouzy J."/>
            <person name="Peret B."/>
        </authorList>
    </citation>
    <scope>NUCLEOTIDE SEQUENCE [LARGE SCALE GENOMIC DNA]</scope>
    <source>
        <strain evidence="2">cv. Amiga</strain>
    </source>
</reference>
<dbReference type="PROSITE" id="PS51257">
    <property type="entry name" value="PROKAR_LIPOPROTEIN"/>
    <property type="match status" value="1"/>
</dbReference>
<dbReference type="Proteomes" id="UP000447434">
    <property type="component" value="Chromosome 25"/>
</dbReference>
<protein>
    <submittedName>
        <fullName evidence="1">Uncharacterized protein</fullName>
    </submittedName>
</protein>
<gene>
    <name evidence="1" type="ORF">Lalb_Chr25g0281491</name>
</gene>
<accession>A0A6A4N3J6</accession>
<dbReference type="AlphaFoldDB" id="A0A6A4N3J6"/>
<evidence type="ECO:0000313" key="2">
    <source>
        <dbReference type="Proteomes" id="UP000447434"/>
    </source>
</evidence>
<keyword evidence="2" id="KW-1185">Reference proteome</keyword>
<comment type="caution">
    <text evidence="1">The sequence shown here is derived from an EMBL/GenBank/DDBJ whole genome shotgun (WGS) entry which is preliminary data.</text>
</comment>
<name>A0A6A4N3J6_LUPAL</name>
<dbReference type="EMBL" id="WOCE01000025">
    <property type="protein sequence ID" value="KAE9584750.1"/>
    <property type="molecule type" value="Genomic_DNA"/>
</dbReference>
<evidence type="ECO:0000313" key="1">
    <source>
        <dbReference type="EMBL" id="KAE9584750.1"/>
    </source>
</evidence>